<dbReference type="WBParaSite" id="RSKR_0000610266.1">
    <property type="protein sequence ID" value="RSKR_0000610266.1"/>
    <property type="gene ID" value="RSKR_0000610266"/>
</dbReference>
<protein>
    <submittedName>
        <fullName evidence="2">Uncharacterized protein</fullName>
    </submittedName>
</protein>
<proteinExistence type="predicted"/>
<evidence type="ECO:0000313" key="1">
    <source>
        <dbReference type="Proteomes" id="UP000095286"/>
    </source>
</evidence>
<reference evidence="2" key="1">
    <citation type="submission" date="2016-11" db="UniProtKB">
        <authorList>
            <consortium name="WormBaseParasite"/>
        </authorList>
    </citation>
    <scope>IDENTIFICATION</scope>
    <source>
        <strain evidence="2">KR3021</strain>
    </source>
</reference>
<name>A0AC35U0W6_9BILA</name>
<organism evidence="1 2">
    <name type="scientific">Rhabditophanes sp. KR3021</name>
    <dbReference type="NCBI Taxonomy" id="114890"/>
    <lineage>
        <taxon>Eukaryota</taxon>
        <taxon>Metazoa</taxon>
        <taxon>Ecdysozoa</taxon>
        <taxon>Nematoda</taxon>
        <taxon>Chromadorea</taxon>
        <taxon>Rhabditida</taxon>
        <taxon>Tylenchina</taxon>
        <taxon>Panagrolaimomorpha</taxon>
        <taxon>Strongyloidoidea</taxon>
        <taxon>Alloionematidae</taxon>
        <taxon>Rhabditophanes</taxon>
    </lineage>
</organism>
<accession>A0AC35U0W6</accession>
<evidence type="ECO:0000313" key="2">
    <source>
        <dbReference type="WBParaSite" id="RSKR_0000610266.1"/>
    </source>
</evidence>
<sequence>MDVSDSFIKHNISPSIVKAPTKLLTVEYDYDYEYENGYCSDPDLENKEHQFKNPVKHWLVVNIPGNDVEAGEVITDYIGHELSVKITSEAFEASIKYDLHRYIFLLFKQQDKIDASDEIRDTEYSHKQRNNWNFHSFIFKYRLGQPVAGNFFLCRYTDEILSD</sequence>
<dbReference type="Proteomes" id="UP000095286">
    <property type="component" value="Unplaced"/>
</dbReference>